<sequence length="302" mass="33893">MSITLRQIRYFVAAAESGKVTEAAASIGISASAVTSAIQELESMLGVSLFDRHHKGLKLTYNGYHFLQHCQNILSAVSTAMHTFKDRKQYSGKLKLGVSPTVSGYFLTPLLSRFGRAFPNVNVEILELKRQIAESKIANDQIDIAILLVSNAEESDQLSREVLVSSKRKVWTATDHPLLQKKSISLNDIATYPYVQLTIDEAAKSHMNYWETFNLKPNIVFETSVIEAVRSMVATGEGITILSDMVYRPWSLEGERIESRSIVDDIPSMDVGLMWMTKEELPELTQAFIEFCRMEYNSGQAR</sequence>
<keyword evidence="3" id="KW-0238">DNA-binding</keyword>
<keyword evidence="7" id="KW-1185">Reference proteome</keyword>
<proteinExistence type="inferred from homology"/>
<organism evidence="6 7">
    <name type="scientific">Shewanella hanedai</name>
    <name type="common">Alteromonas hanedai</name>
    <dbReference type="NCBI Taxonomy" id="25"/>
    <lineage>
        <taxon>Bacteria</taxon>
        <taxon>Pseudomonadati</taxon>
        <taxon>Pseudomonadota</taxon>
        <taxon>Gammaproteobacteria</taxon>
        <taxon>Alteromonadales</taxon>
        <taxon>Shewanellaceae</taxon>
        <taxon>Shewanella</taxon>
    </lineage>
</organism>
<dbReference type="EMBL" id="VKGK01000005">
    <property type="protein sequence ID" value="TRY15163.1"/>
    <property type="molecule type" value="Genomic_DNA"/>
</dbReference>
<comment type="caution">
    <text evidence="6">The sequence shown here is derived from an EMBL/GenBank/DDBJ whole genome shotgun (WGS) entry which is preliminary data.</text>
</comment>
<accession>A0A553JRS5</accession>
<gene>
    <name evidence="6" type="ORF">FN961_05690</name>
</gene>
<dbReference type="RefSeq" id="WP_143563596.1">
    <property type="nucleotide sequence ID" value="NZ_BMPL01000004.1"/>
</dbReference>
<dbReference type="OrthoDB" id="646694at2"/>
<reference evidence="7" key="1">
    <citation type="submission" date="2019-07" db="EMBL/GenBank/DDBJ databases">
        <title>Shewanella sp. YLB-08 draft genomic sequence.</title>
        <authorList>
            <person name="Yu L."/>
        </authorList>
    </citation>
    <scope>NUCLEOTIDE SEQUENCE [LARGE SCALE GENOMIC DNA]</scope>
    <source>
        <strain evidence="7">JCM 20706</strain>
    </source>
</reference>
<evidence type="ECO:0000256" key="1">
    <source>
        <dbReference type="ARBA" id="ARBA00009437"/>
    </source>
</evidence>
<dbReference type="GO" id="GO:0003677">
    <property type="term" value="F:DNA binding"/>
    <property type="evidence" value="ECO:0007669"/>
    <property type="project" value="UniProtKB-KW"/>
</dbReference>
<dbReference type="Gene3D" id="3.40.190.10">
    <property type="entry name" value="Periplasmic binding protein-like II"/>
    <property type="match status" value="2"/>
</dbReference>
<dbReference type="Proteomes" id="UP000318126">
    <property type="component" value="Unassembled WGS sequence"/>
</dbReference>
<dbReference type="FunFam" id="1.10.10.10:FF:000001">
    <property type="entry name" value="LysR family transcriptional regulator"/>
    <property type="match status" value="1"/>
</dbReference>
<evidence type="ECO:0000256" key="2">
    <source>
        <dbReference type="ARBA" id="ARBA00023015"/>
    </source>
</evidence>
<keyword evidence="2" id="KW-0805">Transcription regulation</keyword>
<dbReference type="InterPro" id="IPR000847">
    <property type="entry name" value="LysR_HTH_N"/>
</dbReference>
<protein>
    <submittedName>
        <fullName evidence="6">LysR family transcriptional regulator</fullName>
    </submittedName>
</protein>
<keyword evidence="4" id="KW-0804">Transcription</keyword>
<dbReference type="PANTHER" id="PTHR30419">
    <property type="entry name" value="HTH-TYPE TRANSCRIPTIONAL REGULATOR YBHD"/>
    <property type="match status" value="1"/>
</dbReference>
<dbReference type="GO" id="GO:0005829">
    <property type="term" value="C:cytosol"/>
    <property type="evidence" value="ECO:0007669"/>
    <property type="project" value="TreeGrafter"/>
</dbReference>
<evidence type="ECO:0000259" key="5">
    <source>
        <dbReference type="PROSITE" id="PS50931"/>
    </source>
</evidence>
<dbReference type="Pfam" id="PF00126">
    <property type="entry name" value="HTH_1"/>
    <property type="match status" value="1"/>
</dbReference>
<evidence type="ECO:0000313" key="6">
    <source>
        <dbReference type="EMBL" id="TRY15163.1"/>
    </source>
</evidence>
<comment type="similarity">
    <text evidence="1">Belongs to the LysR transcriptional regulatory family.</text>
</comment>
<dbReference type="InterPro" id="IPR036390">
    <property type="entry name" value="WH_DNA-bd_sf"/>
</dbReference>
<dbReference type="Pfam" id="PF03466">
    <property type="entry name" value="LysR_substrate"/>
    <property type="match status" value="1"/>
</dbReference>
<dbReference type="PANTHER" id="PTHR30419:SF8">
    <property type="entry name" value="NITROGEN ASSIMILATION TRANSCRIPTIONAL ACTIVATOR-RELATED"/>
    <property type="match status" value="1"/>
</dbReference>
<dbReference type="PROSITE" id="PS50931">
    <property type="entry name" value="HTH_LYSR"/>
    <property type="match status" value="1"/>
</dbReference>
<evidence type="ECO:0000256" key="4">
    <source>
        <dbReference type="ARBA" id="ARBA00023163"/>
    </source>
</evidence>
<dbReference type="SUPFAM" id="SSF53850">
    <property type="entry name" value="Periplasmic binding protein-like II"/>
    <property type="match status" value="1"/>
</dbReference>
<dbReference type="GO" id="GO:0003700">
    <property type="term" value="F:DNA-binding transcription factor activity"/>
    <property type="evidence" value="ECO:0007669"/>
    <property type="project" value="InterPro"/>
</dbReference>
<feature type="domain" description="HTH lysR-type" evidence="5">
    <location>
        <begin position="3"/>
        <end position="60"/>
    </location>
</feature>
<dbReference type="PRINTS" id="PR00039">
    <property type="entry name" value="HTHLYSR"/>
</dbReference>
<dbReference type="Gene3D" id="1.10.10.10">
    <property type="entry name" value="Winged helix-like DNA-binding domain superfamily/Winged helix DNA-binding domain"/>
    <property type="match status" value="1"/>
</dbReference>
<dbReference type="SUPFAM" id="SSF46785">
    <property type="entry name" value="Winged helix' DNA-binding domain"/>
    <property type="match status" value="1"/>
</dbReference>
<name>A0A553JRS5_SHEHA</name>
<evidence type="ECO:0000313" key="7">
    <source>
        <dbReference type="Proteomes" id="UP000318126"/>
    </source>
</evidence>
<dbReference type="InterPro" id="IPR036388">
    <property type="entry name" value="WH-like_DNA-bd_sf"/>
</dbReference>
<dbReference type="InterPro" id="IPR050950">
    <property type="entry name" value="HTH-type_LysR_regulators"/>
</dbReference>
<evidence type="ECO:0000256" key="3">
    <source>
        <dbReference type="ARBA" id="ARBA00023125"/>
    </source>
</evidence>
<dbReference type="InterPro" id="IPR005119">
    <property type="entry name" value="LysR_subst-bd"/>
</dbReference>
<dbReference type="AlphaFoldDB" id="A0A553JRS5"/>